<protein>
    <recommendedName>
        <fullName evidence="3">Glycosyltransferase</fullName>
    </recommendedName>
</protein>
<evidence type="ECO:0000313" key="1">
    <source>
        <dbReference type="EMBL" id="MDD7963510.1"/>
    </source>
</evidence>
<keyword evidence="2" id="KW-1185">Reference proteome</keyword>
<dbReference type="SUPFAM" id="SSF53756">
    <property type="entry name" value="UDP-Glycosyltransferase/glycogen phosphorylase"/>
    <property type="match status" value="1"/>
</dbReference>
<comment type="caution">
    <text evidence="1">The sequence shown here is derived from an EMBL/GenBank/DDBJ whole genome shotgun (WGS) entry which is preliminary data.</text>
</comment>
<organism evidence="1 2">
    <name type="scientific">Microbacterium thalli</name>
    <dbReference type="NCBI Taxonomy" id="3027921"/>
    <lineage>
        <taxon>Bacteria</taxon>
        <taxon>Bacillati</taxon>
        <taxon>Actinomycetota</taxon>
        <taxon>Actinomycetes</taxon>
        <taxon>Micrococcales</taxon>
        <taxon>Microbacteriaceae</taxon>
        <taxon>Microbacterium</taxon>
    </lineage>
</organism>
<reference evidence="1 2" key="1">
    <citation type="submission" date="2023-02" db="EMBL/GenBank/DDBJ databases">
        <title>Study of novel species of the Microbacterium genus.</title>
        <authorList>
            <person name="Arroyo-Herrera I."/>
            <person name="Roman-Ponce B."/>
            <person name="Vasquez-Murrieta M.S."/>
        </authorList>
    </citation>
    <scope>NUCLEOTIDE SEQUENCE [LARGE SCALE GENOMIC DNA]</scope>
    <source>
        <strain evidence="1 2">NE1TT3</strain>
    </source>
</reference>
<dbReference type="Proteomes" id="UP001218170">
    <property type="component" value="Unassembled WGS sequence"/>
</dbReference>
<gene>
    <name evidence="1" type="ORF">PUW80_14230</name>
</gene>
<sequence>MHPYIAPRDAVGSFRVSQDVLALLRSEGFDLLVSTGAALAAVSLLRAPALLPTMYVESLARSEGPSLTGRAASVRSSTALFTQHPNWARGRWSFAGSVLDTWVLAEPVARPDDKPMKILVTLGTIHPYRFDRLIDAVLEVAHEKDEITWQLGSTTRVDLPGTVHSHLAAHDLLRVASESEVVVTHAGVGNVLMALSAGRVPVLGARQKLHREHVDDHQRQLAAAVVSRGLGEQLDLSDPSRAALQRAAGARVIDRLI</sequence>
<name>A0ABT5SL00_9MICO</name>
<accession>A0ABT5SL00</accession>
<dbReference type="EMBL" id="JAQZCI010000005">
    <property type="protein sequence ID" value="MDD7963510.1"/>
    <property type="molecule type" value="Genomic_DNA"/>
</dbReference>
<dbReference type="Gene3D" id="3.40.50.2000">
    <property type="entry name" value="Glycogen Phosphorylase B"/>
    <property type="match status" value="1"/>
</dbReference>
<evidence type="ECO:0000313" key="2">
    <source>
        <dbReference type="Proteomes" id="UP001218170"/>
    </source>
</evidence>
<evidence type="ECO:0008006" key="3">
    <source>
        <dbReference type="Google" id="ProtNLM"/>
    </source>
</evidence>
<proteinExistence type="predicted"/>